<name>A0AAN6KH83_9PEZI</name>
<protein>
    <submittedName>
        <fullName evidence="7">Uncharacterized protein</fullName>
    </submittedName>
</protein>
<feature type="transmembrane region" description="Helical" evidence="6">
    <location>
        <begin position="113"/>
        <end position="133"/>
    </location>
</feature>
<feature type="transmembrane region" description="Helical" evidence="6">
    <location>
        <begin position="58"/>
        <end position="83"/>
    </location>
</feature>
<comment type="caution">
    <text evidence="7">The sequence shown here is derived from an EMBL/GenBank/DDBJ whole genome shotgun (WGS) entry which is preliminary data.</text>
</comment>
<dbReference type="GO" id="GO:0022857">
    <property type="term" value="F:transmembrane transporter activity"/>
    <property type="evidence" value="ECO:0007669"/>
    <property type="project" value="InterPro"/>
</dbReference>
<dbReference type="InterPro" id="IPR002293">
    <property type="entry name" value="AA/rel_permease1"/>
</dbReference>
<dbReference type="Proteomes" id="UP001175353">
    <property type="component" value="Unassembled WGS sequence"/>
</dbReference>
<dbReference type="Gene3D" id="1.20.1740.10">
    <property type="entry name" value="Amino acid/polyamine transporter I"/>
    <property type="match status" value="1"/>
</dbReference>
<feature type="transmembrane region" description="Helical" evidence="6">
    <location>
        <begin position="211"/>
        <end position="229"/>
    </location>
</feature>
<reference evidence="7" key="1">
    <citation type="submission" date="2023-06" db="EMBL/GenBank/DDBJ databases">
        <title>Black Yeasts Isolated from many extreme environments.</title>
        <authorList>
            <person name="Coleine C."/>
            <person name="Stajich J.E."/>
            <person name="Selbmann L."/>
        </authorList>
    </citation>
    <scope>NUCLEOTIDE SEQUENCE</scope>
    <source>
        <strain evidence="7">CCFEE 5200</strain>
    </source>
</reference>
<gene>
    <name evidence="7" type="ORF">LTR91_011966</name>
</gene>
<feature type="transmembrane region" description="Helical" evidence="6">
    <location>
        <begin position="179"/>
        <end position="199"/>
    </location>
</feature>
<keyword evidence="8" id="KW-1185">Reference proteome</keyword>
<evidence type="ECO:0000256" key="1">
    <source>
        <dbReference type="ARBA" id="ARBA00004141"/>
    </source>
</evidence>
<proteinExistence type="predicted"/>
<comment type="subcellular location">
    <subcellularLocation>
        <location evidence="1">Membrane</location>
        <topology evidence="1">Multi-pass membrane protein</topology>
    </subcellularLocation>
</comment>
<dbReference type="GO" id="GO:0016020">
    <property type="term" value="C:membrane"/>
    <property type="evidence" value="ECO:0007669"/>
    <property type="project" value="UniProtKB-SubCell"/>
</dbReference>
<dbReference type="Pfam" id="PF13520">
    <property type="entry name" value="AA_permease_2"/>
    <property type="match status" value="1"/>
</dbReference>
<evidence type="ECO:0000256" key="2">
    <source>
        <dbReference type="ARBA" id="ARBA00022448"/>
    </source>
</evidence>
<evidence type="ECO:0000256" key="4">
    <source>
        <dbReference type="ARBA" id="ARBA00022989"/>
    </source>
</evidence>
<evidence type="ECO:0000256" key="5">
    <source>
        <dbReference type="ARBA" id="ARBA00023136"/>
    </source>
</evidence>
<keyword evidence="2" id="KW-0813">Transport</keyword>
<keyword evidence="5 6" id="KW-0472">Membrane</keyword>
<sequence>MSTAGAHMSEELKDASLQLPKAMMWAILGNGVMDLDALLSDGSQYPIIQVLFNATSSYAGTIILGSVLLVLLFFSTVTTVASASRQTWAFSRDCGFPFSEWIRYVPPAWEIPLNALLVCLGVSLILSAINFGSSTALNAVLSVSNAALIFSYIISVGCVRLKRLRGEALLPRRWSLGKWGAPLNDITLAFLLVAFVFSFFPTSPAVGNPAWASQFNWFVLSAILFGFIFDG</sequence>
<dbReference type="AlphaFoldDB" id="A0AAN6KH83"/>
<keyword evidence="3 6" id="KW-0812">Transmembrane</keyword>
<evidence type="ECO:0000313" key="8">
    <source>
        <dbReference type="Proteomes" id="UP001175353"/>
    </source>
</evidence>
<dbReference type="PANTHER" id="PTHR45649:SF41">
    <property type="entry name" value="TRANSPORTER, PUTATIVE (EUROFUNG)-RELATED"/>
    <property type="match status" value="1"/>
</dbReference>
<dbReference type="EMBL" id="JAUJLE010000112">
    <property type="protein sequence ID" value="KAK0981385.1"/>
    <property type="molecule type" value="Genomic_DNA"/>
</dbReference>
<feature type="transmembrane region" description="Helical" evidence="6">
    <location>
        <begin position="139"/>
        <end position="159"/>
    </location>
</feature>
<accession>A0AAN6KH83</accession>
<keyword evidence="4 6" id="KW-1133">Transmembrane helix</keyword>
<organism evidence="7 8">
    <name type="scientific">Friedmanniomyces endolithicus</name>
    <dbReference type="NCBI Taxonomy" id="329885"/>
    <lineage>
        <taxon>Eukaryota</taxon>
        <taxon>Fungi</taxon>
        <taxon>Dikarya</taxon>
        <taxon>Ascomycota</taxon>
        <taxon>Pezizomycotina</taxon>
        <taxon>Dothideomycetes</taxon>
        <taxon>Dothideomycetidae</taxon>
        <taxon>Mycosphaerellales</taxon>
        <taxon>Teratosphaeriaceae</taxon>
        <taxon>Friedmanniomyces</taxon>
    </lineage>
</organism>
<dbReference type="PANTHER" id="PTHR45649">
    <property type="entry name" value="AMINO-ACID PERMEASE BAT1"/>
    <property type="match status" value="1"/>
</dbReference>
<evidence type="ECO:0000313" key="7">
    <source>
        <dbReference type="EMBL" id="KAK0981385.1"/>
    </source>
</evidence>
<evidence type="ECO:0000256" key="6">
    <source>
        <dbReference type="SAM" id="Phobius"/>
    </source>
</evidence>
<evidence type="ECO:0000256" key="3">
    <source>
        <dbReference type="ARBA" id="ARBA00022692"/>
    </source>
</evidence>